<dbReference type="AlphaFoldDB" id="A0AAV7HN75"/>
<dbReference type="InterPro" id="IPR001529">
    <property type="entry name" value="Zn_ribbon_RPB9"/>
</dbReference>
<keyword evidence="1" id="KW-1133">Transmembrane helix</keyword>
<dbReference type="EMBL" id="JAGFBR010000002">
    <property type="protein sequence ID" value="KAH0469852.1"/>
    <property type="molecule type" value="Genomic_DNA"/>
</dbReference>
<keyword evidence="1" id="KW-0812">Transmembrane</keyword>
<dbReference type="Gene3D" id="2.20.25.10">
    <property type="match status" value="1"/>
</dbReference>
<reference evidence="3 4" key="1">
    <citation type="journal article" date="2021" name="Hortic Res">
        <title>Chromosome-scale assembly of the Dendrobium chrysotoxum genome enhances the understanding of orchid evolution.</title>
        <authorList>
            <person name="Zhang Y."/>
            <person name="Zhang G.Q."/>
            <person name="Zhang D."/>
            <person name="Liu X.D."/>
            <person name="Xu X.Y."/>
            <person name="Sun W.H."/>
            <person name="Yu X."/>
            <person name="Zhu X."/>
            <person name="Wang Z.W."/>
            <person name="Zhao X."/>
            <person name="Zhong W.Y."/>
            <person name="Chen H."/>
            <person name="Yin W.L."/>
            <person name="Huang T."/>
            <person name="Niu S.C."/>
            <person name="Liu Z.J."/>
        </authorList>
    </citation>
    <scope>NUCLEOTIDE SEQUENCE [LARGE SCALE GENOMIC DNA]</scope>
    <source>
        <strain evidence="3">Lindl</strain>
    </source>
</reference>
<feature type="transmembrane region" description="Helical" evidence="1">
    <location>
        <begin position="36"/>
        <end position="57"/>
    </location>
</feature>
<evidence type="ECO:0000313" key="3">
    <source>
        <dbReference type="EMBL" id="KAH0469852.1"/>
    </source>
</evidence>
<accession>A0AAV7HN75</accession>
<sequence length="159" mass="17997">MSTLKFCGVCNNILYPKEDKERKVLLYVCGNCDHQVLLSSCLISSFSTMLMWAWSLLLDLRVFDFVDVGGFGLLRRLMTIVSINVRSIIQMVSAAKFYKMLQLIPLFLVQNLFDVLCAIILKRFFSRLPQRGKKEWHCSLPVAIQAVAIGGETDGVVSQ</sequence>
<evidence type="ECO:0000259" key="2">
    <source>
        <dbReference type="Pfam" id="PF02150"/>
    </source>
</evidence>
<proteinExistence type="predicted"/>
<gene>
    <name evidence="3" type="ORF">IEQ34_001410</name>
</gene>
<keyword evidence="4" id="KW-1185">Reference proteome</keyword>
<feature type="transmembrane region" description="Helical" evidence="1">
    <location>
        <begin position="104"/>
        <end position="125"/>
    </location>
</feature>
<dbReference type="SUPFAM" id="SSF57783">
    <property type="entry name" value="Zinc beta-ribbon"/>
    <property type="match status" value="1"/>
</dbReference>
<organism evidence="3 4">
    <name type="scientific">Dendrobium chrysotoxum</name>
    <name type="common">Orchid</name>
    <dbReference type="NCBI Taxonomy" id="161865"/>
    <lineage>
        <taxon>Eukaryota</taxon>
        <taxon>Viridiplantae</taxon>
        <taxon>Streptophyta</taxon>
        <taxon>Embryophyta</taxon>
        <taxon>Tracheophyta</taxon>
        <taxon>Spermatophyta</taxon>
        <taxon>Magnoliopsida</taxon>
        <taxon>Liliopsida</taxon>
        <taxon>Asparagales</taxon>
        <taxon>Orchidaceae</taxon>
        <taxon>Epidendroideae</taxon>
        <taxon>Malaxideae</taxon>
        <taxon>Dendrobiinae</taxon>
        <taxon>Dendrobium</taxon>
    </lineage>
</organism>
<feature type="domain" description="DNA-directed RNA polymerase II subunit RPB9-like zinc ribbon" evidence="2">
    <location>
        <begin position="4"/>
        <end position="33"/>
    </location>
</feature>
<name>A0AAV7HN75_DENCH</name>
<evidence type="ECO:0000313" key="4">
    <source>
        <dbReference type="Proteomes" id="UP000775213"/>
    </source>
</evidence>
<dbReference type="Pfam" id="PF02150">
    <property type="entry name" value="Zn_ribbon_RPB9"/>
    <property type="match status" value="1"/>
</dbReference>
<comment type="caution">
    <text evidence="3">The sequence shown here is derived from an EMBL/GenBank/DDBJ whole genome shotgun (WGS) entry which is preliminary data.</text>
</comment>
<protein>
    <recommendedName>
        <fullName evidence="2">DNA-directed RNA polymerase II subunit RPB9-like zinc ribbon domain-containing protein</fullName>
    </recommendedName>
</protein>
<evidence type="ECO:0000256" key="1">
    <source>
        <dbReference type="SAM" id="Phobius"/>
    </source>
</evidence>
<dbReference type="Proteomes" id="UP000775213">
    <property type="component" value="Unassembled WGS sequence"/>
</dbReference>
<dbReference type="GO" id="GO:0006351">
    <property type="term" value="P:DNA-templated transcription"/>
    <property type="evidence" value="ECO:0007669"/>
    <property type="project" value="InterPro"/>
</dbReference>
<keyword evidence="1" id="KW-0472">Membrane</keyword>